<dbReference type="PROSITE" id="PS50934">
    <property type="entry name" value="SWIRM"/>
    <property type="match status" value="1"/>
</dbReference>
<dbReference type="SUPFAM" id="SSF46689">
    <property type="entry name" value="Homeodomain-like"/>
    <property type="match status" value="1"/>
</dbReference>
<feature type="compositionally biased region" description="Polar residues" evidence="1">
    <location>
        <begin position="200"/>
        <end position="232"/>
    </location>
</feature>
<keyword evidence="4" id="KW-1185">Reference proteome</keyword>
<comment type="caution">
    <text evidence="3">The sequence shown here is derived from an EMBL/GenBank/DDBJ whole genome shotgun (WGS) entry which is preliminary data.</text>
</comment>
<gene>
    <name evidence="3" type="ORF">C1645_882223</name>
</gene>
<feature type="domain" description="SWIRM" evidence="2">
    <location>
        <begin position="320"/>
        <end position="408"/>
    </location>
</feature>
<dbReference type="FunFam" id="1.10.10.10:FF:000087">
    <property type="entry name" value="Transcriptional adapter 2"/>
    <property type="match status" value="1"/>
</dbReference>
<evidence type="ECO:0000256" key="1">
    <source>
        <dbReference type="SAM" id="MobiDB-lite"/>
    </source>
</evidence>
<dbReference type="Proteomes" id="UP000265703">
    <property type="component" value="Unassembled WGS sequence"/>
</dbReference>
<dbReference type="InterPro" id="IPR007526">
    <property type="entry name" value="SWIRM"/>
</dbReference>
<name>A0A397S4A4_9GLOM</name>
<dbReference type="Pfam" id="PF04433">
    <property type="entry name" value="SWIRM"/>
    <property type="match status" value="1"/>
</dbReference>
<dbReference type="GO" id="GO:0010468">
    <property type="term" value="P:regulation of gene expression"/>
    <property type="evidence" value="ECO:0007669"/>
    <property type="project" value="UniProtKB-ARBA"/>
</dbReference>
<protein>
    <recommendedName>
        <fullName evidence="2">SWIRM domain-containing protein</fullName>
    </recommendedName>
</protein>
<evidence type="ECO:0000313" key="3">
    <source>
        <dbReference type="EMBL" id="RIA80322.1"/>
    </source>
</evidence>
<evidence type="ECO:0000313" key="4">
    <source>
        <dbReference type="Proteomes" id="UP000265703"/>
    </source>
</evidence>
<dbReference type="AlphaFoldDB" id="A0A397S4A4"/>
<dbReference type="STRING" id="658196.A0A397S4A4"/>
<organism evidence="3 4">
    <name type="scientific">Glomus cerebriforme</name>
    <dbReference type="NCBI Taxonomy" id="658196"/>
    <lineage>
        <taxon>Eukaryota</taxon>
        <taxon>Fungi</taxon>
        <taxon>Fungi incertae sedis</taxon>
        <taxon>Mucoromycota</taxon>
        <taxon>Glomeromycotina</taxon>
        <taxon>Glomeromycetes</taxon>
        <taxon>Glomerales</taxon>
        <taxon>Glomeraceae</taxon>
        <taxon>Glomus</taxon>
    </lineage>
</organism>
<accession>A0A397S4A4</accession>
<feature type="compositionally biased region" description="Polar residues" evidence="1">
    <location>
        <begin position="7"/>
        <end position="31"/>
    </location>
</feature>
<sequence>MPPLVNKTKTNISPLVNKNRNGTVTSSVNKANNDKSNKTRASSTRVSRSRWRLCEAPQQILEKVYSTKDSGVSRSIGVTTNDMQPSIAYNSQDLRSLIVDNFANVQQAITASQINMQGSSMIFNAQNVQAPVMDNLANVQTITANSQESLMMFNTAPNLMNKFLVDKQELMAASNIDVQASSVMYNALINVSPTMDYNTSATNGRATSKINNSQENPSLMTNNISQTYSQHQRNNRKSLRKQPYPQRAPDSSSEDGYVIRVNIYEVYKRNPKLLSKTLKEVRKVEKKDENPFILELNELIVQINDLDIDHLTMNFTSPKISWKKGSSSLEIKGLEGANRLHKEERELCSKLRMQPLQYLRGKLAILRGARKARKDNLKFKKVDAQRLVNFDVNKACKLWEFFDQLGWI</sequence>
<reference evidence="3 4" key="1">
    <citation type="submission" date="2018-06" db="EMBL/GenBank/DDBJ databases">
        <title>Comparative genomics reveals the genomic features of Rhizophagus irregularis, R. cerebriforme, R. diaphanum and Gigaspora rosea, and their symbiotic lifestyle signature.</title>
        <authorList>
            <person name="Morin E."/>
            <person name="San Clemente H."/>
            <person name="Chen E.C.H."/>
            <person name="De La Providencia I."/>
            <person name="Hainaut M."/>
            <person name="Kuo A."/>
            <person name="Kohler A."/>
            <person name="Murat C."/>
            <person name="Tang N."/>
            <person name="Roy S."/>
            <person name="Loubradou J."/>
            <person name="Henrissat B."/>
            <person name="Grigoriev I.V."/>
            <person name="Corradi N."/>
            <person name="Roux C."/>
            <person name="Martin F.M."/>
        </authorList>
    </citation>
    <scope>NUCLEOTIDE SEQUENCE [LARGE SCALE GENOMIC DNA]</scope>
    <source>
        <strain evidence="3 4">DAOM 227022</strain>
    </source>
</reference>
<dbReference type="InterPro" id="IPR009057">
    <property type="entry name" value="Homeodomain-like_sf"/>
</dbReference>
<feature type="region of interest" description="Disordered" evidence="1">
    <location>
        <begin position="1"/>
        <end position="49"/>
    </location>
</feature>
<evidence type="ECO:0000259" key="2">
    <source>
        <dbReference type="PROSITE" id="PS50934"/>
    </source>
</evidence>
<proteinExistence type="predicted"/>
<dbReference type="Gene3D" id="1.10.10.10">
    <property type="entry name" value="Winged helix-like DNA-binding domain superfamily/Winged helix DNA-binding domain"/>
    <property type="match status" value="1"/>
</dbReference>
<dbReference type="OrthoDB" id="5598695at2759"/>
<dbReference type="InterPro" id="IPR036388">
    <property type="entry name" value="WH-like_DNA-bd_sf"/>
</dbReference>
<dbReference type="EMBL" id="QKYT01000993">
    <property type="protein sequence ID" value="RIA80322.1"/>
    <property type="molecule type" value="Genomic_DNA"/>
</dbReference>
<feature type="region of interest" description="Disordered" evidence="1">
    <location>
        <begin position="200"/>
        <end position="253"/>
    </location>
</feature>